<comment type="subunit">
    <text evidence="4">Part of the 50S ribosomal subunit. Contacts protein L20.</text>
</comment>
<evidence type="ECO:0000313" key="7">
    <source>
        <dbReference type="Proteomes" id="UP001302274"/>
    </source>
</evidence>
<comment type="function">
    <text evidence="4 5">This protein binds to 23S rRNA in the presence of protein L20.</text>
</comment>
<dbReference type="RefSeq" id="WP_323576611.1">
    <property type="nucleotide sequence ID" value="NZ_JAYGJQ010000002.1"/>
</dbReference>
<dbReference type="PANTHER" id="PTHR21349">
    <property type="entry name" value="50S RIBOSOMAL PROTEIN L21"/>
    <property type="match status" value="1"/>
</dbReference>
<evidence type="ECO:0000313" key="6">
    <source>
        <dbReference type="EMBL" id="MEA9356731.1"/>
    </source>
</evidence>
<accession>A0ABU5VUT5</accession>
<evidence type="ECO:0000256" key="5">
    <source>
        <dbReference type="RuleBase" id="RU000562"/>
    </source>
</evidence>
<dbReference type="GO" id="GO:0005840">
    <property type="term" value="C:ribosome"/>
    <property type="evidence" value="ECO:0007669"/>
    <property type="project" value="UniProtKB-KW"/>
</dbReference>
<dbReference type="Proteomes" id="UP001302274">
    <property type="component" value="Unassembled WGS sequence"/>
</dbReference>
<dbReference type="InterPro" id="IPR001787">
    <property type="entry name" value="Ribosomal_bL21"/>
</dbReference>
<dbReference type="SUPFAM" id="SSF141091">
    <property type="entry name" value="L21p-like"/>
    <property type="match status" value="1"/>
</dbReference>
<evidence type="ECO:0000256" key="2">
    <source>
        <dbReference type="ARBA" id="ARBA00022980"/>
    </source>
</evidence>
<keyword evidence="4 5" id="KW-0699">rRNA-binding</keyword>
<organism evidence="6 7">
    <name type="scientific">Bacteriovorax antarcticus</name>
    <dbReference type="NCBI Taxonomy" id="3088717"/>
    <lineage>
        <taxon>Bacteria</taxon>
        <taxon>Pseudomonadati</taxon>
        <taxon>Bdellovibrionota</taxon>
        <taxon>Bacteriovoracia</taxon>
        <taxon>Bacteriovoracales</taxon>
        <taxon>Bacteriovoracaceae</taxon>
        <taxon>Bacteriovorax</taxon>
    </lineage>
</organism>
<evidence type="ECO:0000256" key="1">
    <source>
        <dbReference type="ARBA" id="ARBA00008563"/>
    </source>
</evidence>
<protein>
    <recommendedName>
        <fullName evidence="4">Large ribosomal subunit protein bL21</fullName>
    </recommendedName>
</protein>
<keyword evidence="7" id="KW-1185">Reference proteome</keyword>
<name>A0ABU5VUT5_9BACT</name>
<dbReference type="PANTHER" id="PTHR21349:SF0">
    <property type="entry name" value="LARGE RIBOSOMAL SUBUNIT PROTEIN BL21M"/>
    <property type="match status" value="1"/>
</dbReference>
<sequence length="121" mass="13125">MYGIVEIGGHQYKVQAGDLIDVEKLAHDAGATITLDQVLFIGGDKPLVGAPVVGGAKISAKVIMHDRSRKLIVFKRKPGGYKRRNGHRQNFTALLITEINDGAGNTVKIDKASKNAEKYLK</sequence>
<dbReference type="Pfam" id="PF00829">
    <property type="entry name" value="Ribosomal_L21p"/>
    <property type="match status" value="1"/>
</dbReference>
<comment type="caution">
    <text evidence="6">The sequence shown here is derived from an EMBL/GenBank/DDBJ whole genome shotgun (WGS) entry which is preliminary data.</text>
</comment>
<comment type="similarity">
    <text evidence="1 4 5">Belongs to the bacterial ribosomal protein bL21 family.</text>
</comment>
<dbReference type="InterPro" id="IPR028909">
    <property type="entry name" value="bL21-like"/>
</dbReference>
<proteinExistence type="inferred from homology"/>
<dbReference type="NCBIfam" id="TIGR00061">
    <property type="entry name" value="L21"/>
    <property type="match status" value="1"/>
</dbReference>
<gene>
    <name evidence="4 6" type="primary">rplU</name>
    <name evidence="6" type="ORF">SHI21_10970</name>
</gene>
<keyword evidence="2 4" id="KW-0689">Ribosomal protein</keyword>
<keyword evidence="3 4" id="KW-0687">Ribonucleoprotein</keyword>
<dbReference type="InterPro" id="IPR036164">
    <property type="entry name" value="bL21-like_sf"/>
</dbReference>
<dbReference type="HAMAP" id="MF_01363">
    <property type="entry name" value="Ribosomal_bL21"/>
    <property type="match status" value="1"/>
</dbReference>
<keyword evidence="4 5" id="KW-0694">RNA-binding</keyword>
<dbReference type="EMBL" id="JAYGJQ010000002">
    <property type="protein sequence ID" value="MEA9356731.1"/>
    <property type="molecule type" value="Genomic_DNA"/>
</dbReference>
<reference evidence="6 7" key="1">
    <citation type="submission" date="2023-11" db="EMBL/GenBank/DDBJ databases">
        <title>A Novel Polar Bacteriovorax (B. antarcticus) Isolated from the Biocrust in Antarctica.</title>
        <authorList>
            <person name="Mun W."/>
            <person name="Choi S.Y."/>
            <person name="Mitchell R.J."/>
        </authorList>
    </citation>
    <scope>NUCLEOTIDE SEQUENCE [LARGE SCALE GENOMIC DNA]</scope>
    <source>
        <strain evidence="6 7">PP10</strain>
    </source>
</reference>
<evidence type="ECO:0000256" key="3">
    <source>
        <dbReference type="ARBA" id="ARBA00023274"/>
    </source>
</evidence>
<evidence type="ECO:0000256" key="4">
    <source>
        <dbReference type="HAMAP-Rule" id="MF_01363"/>
    </source>
</evidence>